<dbReference type="AlphaFoldDB" id="A0A8R1ISB0"/>
<reference evidence="1" key="2">
    <citation type="submission" date="2022-06" db="UniProtKB">
        <authorList>
            <consortium name="EnsemblMetazoa"/>
        </authorList>
    </citation>
    <scope>IDENTIFICATION</scope>
    <source>
        <strain evidence="1">DF5081</strain>
    </source>
</reference>
<evidence type="ECO:0000313" key="1">
    <source>
        <dbReference type="EnsemblMetazoa" id="CJA41094.1"/>
    </source>
</evidence>
<dbReference type="EnsemblMetazoa" id="CJA41094.1">
    <property type="protein sequence ID" value="CJA41094.1"/>
    <property type="gene ID" value="WBGene00216942"/>
</dbReference>
<dbReference type="Proteomes" id="UP000005237">
    <property type="component" value="Unassembled WGS sequence"/>
</dbReference>
<accession>A0A8R1ISB0</accession>
<protein>
    <submittedName>
        <fullName evidence="1">Uncharacterized protein</fullName>
    </submittedName>
</protein>
<evidence type="ECO:0000313" key="2">
    <source>
        <dbReference type="Proteomes" id="UP000005237"/>
    </source>
</evidence>
<keyword evidence="2" id="KW-1185">Reference proteome</keyword>
<name>A0A8R1ISB0_CAEJA</name>
<sequence length="183" mass="20085">MERTLTHQFFSPKPHKETNEITVTDTAAVTVSTVCEAIVCSFNESEPCSNMASQSDWFLSSEPVGNLLTGVRGDASSLPFNADGSFAYVSGPLMKSRLQTPSFSVDKAVTVVFSYYKADKTSRFQAIVKEEGSEEKAMFGKAVLDPLVGRLLSDSYICFYEEMSTSSPSATSQFFSTLKNRMN</sequence>
<reference evidence="2" key="1">
    <citation type="submission" date="2010-08" db="EMBL/GenBank/DDBJ databases">
        <authorList>
            <consortium name="Caenorhabditis japonica Sequencing Consortium"/>
            <person name="Wilson R.K."/>
        </authorList>
    </citation>
    <scope>NUCLEOTIDE SEQUENCE [LARGE SCALE GENOMIC DNA]</scope>
    <source>
        <strain evidence="2">DF5081</strain>
    </source>
</reference>
<proteinExistence type="predicted"/>
<organism evidence="1 2">
    <name type="scientific">Caenorhabditis japonica</name>
    <dbReference type="NCBI Taxonomy" id="281687"/>
    <lineage>
        <taxon>Eukaryota</taxon>
        <taxon>Metazoa</taxon>
        <taxon>Ecdysozoa</taxon>
        <taxon>Nematoda</taxon>
        <taxon>Chromadorea</taxon>
        <taxon>Rhabditida</taxon>
        <taxon>Rhabditina</taxon>
        <taxon>Rhabditomorpha</taxon>
        <taxon>Rhabditoidea</taxon>
        <taxon>Rhabditidae</taxon>
        <taxon>Peloderinae</taxon>
        <taxon>Caenorhabditis</taxon>
    </lineage>
</organism>